<dbReference type="AlphaFoldDB" id="A0AAE3YDK8"/>
<name>A0AAE3YDK8_9FLAO</name>
<dbReference type="EMBL" id="JAVDQY010000005">
    <property type="protein sequence ID" value="MDR6528389.1"/>
    <property type="molecule type" value="Genomic_DNA"/>
</dbReference>
<sequence length="477" mass="55595">MTFADFYQIEQTRDDDWFDPILLTDTLLFIDPLLISQSTHPLFVDVYDDITSFFSKVFELAARCAVRNDKDLIFRILHKMVLFPEVEELCLGYSRSTKGSGSAKGFAEDIVKAIFNSIDAGLENIDRFENIGLFSTGIGRDRISDITANILKKYFVNYTQSILERHPQISSREFTVKNFEYNFKINRWITKKIVLPINPYNNKGVILCPKIFLNDDSFLSKDSFKDYIWDIKNQDVRDEFSFSIKAEIDKQSIINIAKKHLDWVKAYNTFYTGKNWTEYNLEKDKAGVYLPLKESFKYADANPLKIKDAFDNNSFHEFSIELINYYQHFIENNSGYKLLWNDDGKYKKEEAAQLIFVALIKSFCKANNIDLTKEVNLGRGPVDFRFSQGYENRASIEVKLAKNSHFWNGVKLQLPKYLEVEDIKIGYFIVICYNEDDFKKIENLENECTRVSKEIKREIIPFIVDATNHKPSASKLV</sequence>
<proteinExistence type="predicted"/>
<accession>A0AAE3YDK8</accession>
<organism evidence="1 2">
    <name type="scientific">Chryseobacterium rhizosphaerae</name>
    <dbReference type="NCBI Taxonomy" id="395937"/>
    <lineage>
        <taxon>Bacteria</taxon>
        <taxon>Pseudomonadati</taxon>
        <taxon>Bacteroidota</taxon>
        <taxon>Flavobacteriia</taxon>
        <taxon>Flavobacteriales</taxon>
        <taxon>Weeksellaceae</taxon>
        <taxon>Chryseobacterium group</taxon>
        <taxon>Chryseobacterium</taxon>
    </lineage>
</organism>
<protein>
    <submittedName>
        <fullName evidence="1">Uncharacterized protein</fullName>
    </submittedName>
</protein>
<reference evidence="1" key="1">
    <citation type="submission" date="2023-07" db="EMBL/GenBank/DDBJ databases">
        <title>Sorghum-associated microbial communities from plants grown in Nebraska, USA.</title>
        <authorList>
            <person name="Schachtman D."/>
        </authorList>
    </citation>
    <scope>NUCLEOTIDE SEQUENCE</scope>
    <source>
        <strain evidence="1">DS2360</strain>
    </source>
</reference>
<evidence type="ECO:0000313" key="2">
    <source>
        <dbReference type="Proteomes" id="UP001184861"/>
    </source>
</evidence>
<dbReference type="Proteomes" id="UP001184861">
    <property type="component" value="Unassembled WGS sequence"/>
</dbReference>
<gene>
    <name evidence="1" type="ORF">J2787_003826</name>
</gene>
<comment type="caution">
    <text evidence="1">The sequence shown here is derived from an EMBL/GenBank/DDBJ whole genome shotgun (WGS) entry which is preliminary data.</text>
</comment>
<dbReference type="RefSeq" id="WP_309947650.1">
    <property type="nucleotide sequence ID" value="NZ_JAVDQY010000005.1"/>
</dbReference>
<evidence type="ECO:0000313" key="1">
    <source>
        <dbReference type="EMBL" id="MDR6528389.1"/>
    </source>
</evidence>